<dbReference type="Gene3D" id="2.40.40.10">
    <property type="entry name" value="RlpA-like domain"/>
    <property type="match status" value="1"/>
</dbReference>
<dbReference type="AlphaFoldDB" id="K5X8M8"/>
<dbReference type="GeneID" id="18826165"/>
<gene>
    <name evidence="2" type="ORF">AGABI1DRAFT_124603</name>
</gene>
<dbReference type="KEGG" id="abp:AGABI1DRAFT124603"/>
<evidence type="ECO:0000313" key="3">
    <source>
        <dbReference type="Proteomes" id="UP000008493"/>
    </source>
</evidence>
<proteinExistence type="predicted"/>
<dbReference type="STRING" id="597362.K5X8M8"/>
<organism evidence="2 3">
    <name type="scientific">Agaricus bisporus var. burnettii (strain JB137-S8 / ATCC MYA-4627 / FGSC 10392)</name>
    <name type="common">White button mushroom</name>
    <dbReference type="NCBI Taxonomy" id="597362"/>
    <lineage>
        <taxon>Eukaryota</taxon>
        <taxon>Fungi</taxon>
        <taxon>Dikarya</taxon>
        <taxon>Basidiomycota</taxon>
        <taxon>Agaricomycotina</taxon>
        <taxon>Agaricomycetes</taxon>
        <taxon>Agaricomycetidae</taxon>
        <taxon>Agaricales</taxon>
        <taxon>Agaricineae</taxon>
        <taxon>Agaricaceae</taxon>
        <taxon>Agaricus</taxon>
    </lineage>
</organism>
<reference evidence="3" key="1">
    <citation type="journal article" date="2012" name="Proc. Natl. Acad. Sci. U.S.A.">
        <title>Genome sequence of the button mushroom Agaricus bisporus reveals mechanisms governing adaptation to a humic-rich ecological niche.</title>
        <authorList>
            <person name="Morin E."/>
            <person name="Kohler A."/>
            <person name="Baker A.R."/>
            <person name="Foulongne-Oriol M."/>
            <person name="Lombard V."/>
            <person name="Nagy L.G."/>
            <person name="Ohm R.A."/>
            <person name="Patyshakuliyeva A."/>
            <person name="Brun A."/>
            <person name="Aerts A.L."/>
            <person name="Bailey A.M."/>
            <person name="Billette C."/>
            <person name="Coutinho P.M."/>
            <person name="Deakin G."/>
            <person name="Doddapaneni H."/>
            <person name="Floudas D."/>
            <person name="Grimwood J."/>
            <person name="Hilden K."/>
            <person name="Kuees U."/>
            <person name="LaButti K.M."/>
            <person name="Lapidus A."/>
            <person name="Lindquist E.A."/>
            <person name="Lucas S.M."/>
            <person name="Murat C."/>
            <person name="Riley R.W."/>
            <person name="Salamov A.A."/>
            <person name="Schmutz J."/>
            <person name="Subramanian V."/>
            <person name="Woesten H.A.B."/>
            <person name="Xu J."/>
            <person name="Eastwood D.C."/>
            <person name="Foster G.D."/>
            <person name="Sonnenberg A.S."/>
            <person name="Cullen D."/>
            <person name="de Vries R.P."/>
            <person name="Lundell T."/>
            <person name="Hibbett D.S."/>
            <person name="Henrissat B."/>
            <person name="Burton K.S."/>
            <person name="Kerrigan R.W."/>
            <person name="Challen M.P."/>
            <person name="Grigoriev I.V."/>
            <person name="Martin F."/>
        </authorList>
    </citation>
    <scope>NUCLEOTIDE SEQUENCE [LARGE SCALE GENOMIC DNA]</scope>
    <source>
        <strain evidence="3">JB137-S8 / ATCC MYA-4627 / FGSC 10392</strain>
    </source>
</reference>
<accession>K5X8M8</accession>
<dbReference type="PANTHER" id="PTHR31836:SF28">
    <property type="entry name" value="SRCR DOMAIN-CONTAINING PROTEIN-RELATED"/>
    <property type="match status" value="1"/>
</dbReference>
<evidence type="ECO:0000313" key="2">
    <source>
        <dbReference type="EMBL" id="EKM84281.1"/>
    </source>
</evidence>
<name>K5X8M8_AGABU</name>
<dbReference type="Proteomes" id="UP000008493">
    <property type="component" value="Unassembled WGS sequence"/>
</dbReference>
<keyword evidence="1" id="KW-0732">Signal</keyword>
<dbReference type="PANTHER" id="PTHR31836">
    <property type="match status" value="1"/>
</dbReference>
<dbReference type="OrthoDB" id="623670at2759"/>
<dbReference type="InParanoid" id="K5X8M8"/>
<dbReference type="HOGENOM" id="CLU_1874839_0_0_1"/>
<dbReference type="CDD" id="cd22191">
    <property type="entry name" value="DPBB_RlpA_EXP_N-like"/>
    <property type="match status" value="1"/>
</dbReference>
<dbReference type="EMBL" id="JH971385">
    <property type="protein sequence ID" value="EKM84281.1"/>
    <property type="molecule type" value="Genomic_DNA"/>
</dbReference>
<dbReference type="InterPro" id="IPR036908">
    <property type="entry name" value="RlpA-like_sf"/>
</dbReference>
<dbReference type="SUPFAM" id="SSF50685">
    <property type="entry name" value="Barwin-like endoglucanases"/>
    <property type="match status" value="1"/>
</dbReference>
<keyword evidence="3" id="KW-1185">Reference proteome</keyword>
<protein>
    <recommendedName>
        <fullName evidence="4">RlpA-like protein double-psi beta-barrel domain-containing protein</fullName>
    </recommendedName>
</protein>
<dbReference type="RefSeq" id="XP_007325910.1">
    <property type="nucleotide sequence ID" value="XM_007325848.1"/>
</dbReference>
<evidence type="ECO:0008006" key="4">
    <source>
        <dbReference type="Google" id="ProtNLM"/>
    </source>
</evidence>
<sequence>MVLTKNLLALSLSALLVGSYSVLRVAARAGKVIYRAAFFYEPGISACGRIISDTELVAALNPVDFADFQNCGRTIEVKFVVDEGRSIRVEMADECPGCDPDIDVGFGVTMDLSRAAHELLTGDLSKGVIPIEWDYV</sequence>
<evidence type="ECO:0000256" key="1">
    <source>
        <dbReference type="ARBA" id="ARBA00022729"/>
    </source>
</evidence>
<dbReference type="InterPro" id="IPR051477">
    <property type="entry name" value="Expansin_CellWall"/>
</dbReference>